<dbReference type="Gene3D" id="3.30.70.1280">
    <property type="entry name" value="SP0830-like domains"/>
    <property type="match status" value="1"/>
</dbReference>
<gene>
    <name evidence="1" type="ORF">ABLG96_04385</name>
</gene>
<dbReference type="PIRSF" id="PIRSF008502">
    <property type="entry name" value="UCP008502"/>
    <property type="match status" value="1"/>
</dbReference>
<name>A0AAU8DRE1_9ACTN</name>
<dbReference type="Pfam" id="PF08002">
    <property type="entry name" value="DUF1697"/>
    <property type="match status" value="1"/>
</dbReference>
<dbReference type="EMBL" id="CP159218">
    <property type="protein sequence ID" value="XCG64581.1"/>
    <property type="molecule type" value="Genomic_DNA"/>
</dbReference>
<dbReference type="PANTHER" id="PTHR36439:SF1">
    <property type="entry name" value="DUF1697 DOMAIN-CONTAINING PROTEIN"/>
    <property type="match status" value="1"/>
</dbReference>
<protein>
    <submittedName>
        <fullName evidence="1">DUF1697 domain-containing protein</fullName>
    </submittedName>
</protein>
<sequence>MTPRTGKPGTATHETATRWVALLRGVNVGGATVRSADLAALFTELGFGAVKTVLATGNVVFDSDVEDSDTRATAALRSKIQDALSTRFGYDAWIVLLTRDALAAAAQAYPFTRRDDVEHPYLVFGSTDAVLDELLEESTEAIRGGRSGSSAGIEEIARGDGCLYWRLPRGHSTDTPVAKVTAKKKYRSGTTTRNLRTVEKIAVA</sequence>
<dbReference type="PANTHER" id="PTHR36439">
    <property type="entry name" value="BLL4334 PROTEIN"/>
    <property type="match status" value="1"/>
</dbReference>
<dbReference type="RefSeq" id="WP_353650194.1">
    <property type="nucleotide sequence ID" value="NZ_CP159218.1"/>
</dbReference>
<proteinExistence type="predicted"/>
<accession>A0AAU8DRE1</accession>
<organism evidence="1">
    <name type="scientific">Nakamurella sp. A5-74</name>
    <dbReference type="NCBI Taxonomy" id="3158264"/>
    <lineage>
        <taxon>Bacteria</taxon>
        <taxon>Bacillati</taxon>
        <taxon>Actinomycetota</taxon>
        <taxon>Actinomycetes</taxon>
        <taxon>Nakamurellales</taxon>
        <taxon>Nakamurellaceae</taxon>
        <taxon>Nakamurella</taxon>
    </lineage>
</organism>
<dbReference type="SUPFAM" id="SSF160379">
    <property type="entry name" value="SP0830-like"/>
    <property type="match status" value="1"/>
</dbReference>
<dbReference type="InterPro" id="IPR012545">
    <property type="entry name" value="DUF1697"/>
</dbReference>
<reference evidence="1" key="1">
    <citation type="submission" date="2024-05" db="EMBL/GenBank/DDBJ databases">
        <authorList>
            <person name="Cai S.Y."/>
            <person name="Jin L.M."/>
            <person name="Li H.R."/>
        </authorList>
    </citation>
    <scope>NUCLEOTIDE SEQUENCE</scope>
    <source>
        <strain evidence="1">A5-74</strain>
    </source>
</reference>
<evidence type="ECO:0000313" key="1">
    <source>
        <dbReference type="EMBL" id="XCG64581.1"/>
    </source>
</evidence>
<dbReference type="AlphaFoldDB" id="A0AAU8DRE1"/>